<evidence type="ECO:0000313" key="6">
    <source>
        <dbReference type="EMBL" id="KNE70128.1"/>
    </source>
</evidence>
<feature type="compositionally biased region" description="Polar residues" evidence="5">
    <location>
        <begin position="1"/>
        <end position="11"/>
    </location>
</feature>
<comment type="similarity">
    <text evidence="2">Belongs to the SLX9 family.</text>
</comment>
<dbReference type="Pfam" id="PF15341">
    <property type="entry name" value="SLX9"/>
    <property type="match status" value="1"/>
</dbReference>
<dbReference type="EMBL" id="GG745364">
    <property type="protein sequence ID" value="KNE70128.1"/>
    <property type="molecule type" value="Genomic_DNA"/>
</dbReference>
<accession>A0A0L0T5Q9</accession>
<feature type="region of interest" description="Disordered" evidence="5">
    <location>
        <begin position="96"/>
        <end position="117"/>
    </location>
</feature>
<dbReference type="GO" id="GO:0030686">
    <property type="term" value="C:90S preribosome"/>
    <property type="evidence" value="ECO:0007669"/>
    <property type="project" value="InterPro"/>
</dbReference>
<evidence type="ECO:0000256" key="4">
    <source>
        <dbReference type="ARBA" id="ARBA00023242"/>
    </source>
</evidence>
<feature type="region of interest" description="Disordered" evidence="5">
    <location>
        <begin position="1"/>
        <end position="61"/>
    </location>
</feature>
<proteinExistence type="inferred from homology"/>
<evidence type="ECO:0000313" key="7">
    <source>
        <dbReference type="Proteomes" id="UP000054350"/>
    </source>
</evidence>
<feature type="compositionally biased region" description="Low complexity" evidence="5">
    <location>
        <begin position="12"/>
        <end position="26"/>
    </location>
</feature>
<keyword evidence="4" id="KW-0539">Nucleus</keyword>
<reference evidence="6 7" key="1">
    <citation type="submission" date="2009-11" db="EMBL/GenBank/DDBJ databases">
        <title>Annotation of Allomyces macrogynus ATCC 38327.</title>
        <authorList>
            <consortium name="The Broad Institute Genome Sequencing Platform"/>
            <person name="Russ C."/>
            <person name="Cuomo C."/>
            <person name="Burger G."/>
            <person name="Gray M.W."/>
            <person name="Holland P.W.H."/>
            <person name="King N."/>
            <person name="Lang F.B.F."/>
            <person name="Roger A.J."/>
            <person name="Ruiz-Trillo I."/>
            <person name="Young S.K."/>
            <person name="Zeng Q."/>
            <person name="Gargeya S."/>
            <person name="Fitzgerald M."/>
            <person name="Haas B."/>
            <person name="Abouelleil A."/>
            <person name="Alvarado L."/>
            <person name="Arachchi H.M."/>
            <person name="Berlin A."/>
            <person name="Chapman S.B."/>
            <person name="Gearin G."/>
            <person name="Goldberg J."/>
            <person name="Griggs A."/>
            <person name="Gujja S."/>
            <person name="Hansen M."/>
            <person name="Heiman D."/>
            <person name="Howarth C."/>
            <person name="Larimer J."/>
            <person name="Lui A."/>
            <person name="MacDonald P.J.P."/>
            <person name="McCowen C."/>
            <person name="Montmayeur A."/>
            <person name="Murphy C."/>
            <person name="Neiman D."/>
            <person name="Pearson M."/>
            <person name="Priest M."/>
            <person name="Roberts A."/>
            <person name="Saif S."/>
            <person name="Shea T."/>
            <person name="Sisk P."/>
            <person name="Stolte C."/>
            <person name="Sykes S."/>
            <person name="Wortman J."/>
            <person name="Nusbaum C."/>
            <person name="Birren B."/>
        </authorList>
    </citation>
    <scope>NUCLEOTIDE SEQUENCE [LARGE SCALE GENOMIC DNA]</scope>
    <source>
        <strain evidence="6 7">ATCC 38327</strain>
    </source>
</reference>
<gene>
    <name evidence="6" type="ORF">AMAG_15104</name>
</gene>
<name>A0A0L0T5Q9_ALLM3</name>
<comment type="subcellular location">
    <subcellularLocation>
        <location evidence="1">Nucleus</location>
        <location evidence="1">Nucleolus</location>
    </subcellularLocation>
</comment>
<dbReference type="Proteomes" id="UP000054350">
    <property type="component" value="Unassembled WGS sequence"/>
</dbReference>
<evidence type="ECO:0000256" key="2">
    <source>
        <dbReference type="ARBA" id="ARBA00011022"/>
    </source>
</evidence>
<dbReference type="AlphaFoldDB" id="A0A0L0T5Q9"/>
<dbReference type="PANTHER" id="PTHR31109:SF2">
    <property type="entry name" value="RIBOSOME BIOGENESIS PROTEIN SLX9 HOMOLOG"/>
    <property type="match status" value="1"/>
</dbReference>
<dbReference type="GO" id="GO:0000462">
    <property type="term" value="P:maturation of SSU-rRNA from tricistronic rRNA transcript (SSU-rRNA, 5.8S rRNA, LSU-rRNA)"/>
    <property type="evidence" value="ECO:0007669"/>
    <property type="project" value="InterPro"/>
</dbReference>
<feature type="compositionally biased region" description="Basic and acidic residues" evidence="5">
    <location>
        <begin position="35"/>
        <end position="52"/>
    </location>
</feature>
<sequence>MPKATSSRQPVASTARASRAAAASTSKSIGKKTAPKKEKLVQKREQWMDKLRTTKTSRNAPKLAGKPLLSLATDLIHELKLAKTADEIVAKMMADAPEPEPAGPAVPAKQLSRKARQKNVQAEAQRFQAVINHAAFQADPFATIQLHLQNTLQPGSQ</sequence>
<evidence type="ECO:0000256" key="5">
    <source>
        <dbReference type="SAM" id="MobiDB-lite"/>
    </source>
</evidence>
<protein>
    <recommendedName>
        <fullName evidence="3">Ribosome biogenesis protein SLX9</fullName>
    </recommendedName>
</protein>
<dbReference type="VEuPathDB" id="FungiDB:AMAG_15104"/>
<keyword evidence="7" id="KW-1185">Reference proteome</keyword>
<dbReference type="InterPro" id="IPR028160">
    <property type="entry name" value="Slx9-like"/>
</dbReference>
<dbReference type="OrthoDB" id="18703at2759"/>
<reference evidence="7" key="2">
    <citation type="submission" date="2009-11" db="EMBL/GenBank/DDBJ databases">
        <title>The Genome Sequence of Allomyces macrogynus strain ATCC 38327.</title>
        <authorList>
            <consortium name="The Broad Institute Genome Sequencing Platform"/>
            <person name="Russ C."/>
            <person name="Cuomo C."/>
            <person name="Shea T."/>
            <person name="Young S.K."/>
            <person name="Zeng Q."/>
            <person name="Koehrsen M."/>
            <person name="Haas B."/>
            <person name="Borodovsky M."/>
            <person name="Guigo R."/>
            <person name="Alvarado L."/>
            <person name="Berlin A."/>
            <person name="Borenstein D."/>
            <person name="Chen Z."/>
            <person name="Engels R."/>
            <person name="Freedman E."/>
            <person name="Gellesch M."/>
            <person name="Goldberg J."/>
            <person name="Griggs A."/>
            <person name="Gujja S."/>
            <person name="Heiman D."/>
            <person name="Hepburn T."/>
            <person name="Howarth C."/>
            <person name="Jen D."/>
            <person name="Larson L."/>
            <person name="Lewis B."/>
            <person name="Mehta T."/>
            <person name="Park D."/>
            <person name="Pearson M."/>
            <person name="Roberts A."/>
            <person name="Saif S."/>
            <person name="Shenoy N."/>
            <person name="Sisk P."/>
            <person name="Stolte C."/>
            <person name="Sykes S."/>
            <person name="Walk T."/>
            <person name="White J."/>
            <person name="Yandava C."/>
            <person name="Burger G."/>
            <person name="Gray M.W."/>
            <person name="Holland P.W.H."/>
            <person name="King N."/>
            <person name="Lang F.B.F."/>
            <person name="Roger A.J."/>
            <person name="Ruiz-Trillo I."/>
            <person name="Lander E."/>
            <person name="Nusbaum C."/>
        </authorList>
    </citation>
    <scope>NUCLEOTIDE SEQUENCE [LARGE SCALE GENOMIC DNA]</scope>
    <source>
        <strain evidence="7">ATCC 38327</strain>
    </source>
</reference>
<dbReference type="GO" id="GO:0005730">
    <property type="term" value="C:nucleolus"/>
    <property type="evidence" value="ECO:0007669"/>
    <property type="project" value="UniProtKB-SubCell"/>
</dbReference>
<evidence type="ECO:0000256" key="3">
    <source>
        <dbReference type="ARBA" id="ARBA00021321"/>
    </source>
</evidence>
<dbReference type="GO" id="GO:0030688">
    <property type="term" value="C:preribosome, small subunit precursor"/>
    <property type="evidence" value="ECO:0007669"/>
    <property type="project" value="InterPro"/>
</dbReference>
<dbReference type="PANTHER" id="PTHR31109">
    <property type="entry name" value="PROTEIN FAM207A"/>
    <property type="match status" value="1"/>
</dbReference>
<organism evidence="6 7">
    <name type="scientific">Allomyces macrogynus (strain ATCC 38327)</name>
    <name type="common">Allomyces javanicus var. macrogynus</name>
    <dbReference type="NCBI Taxonomy" id="578462"/>
    <lineage>
        <taxon>Eukaryota</taxon>
        <taxon>Fungi</taxon>
        <taxon>Fungi incertae sedis</taxon>
        <taxon>Blastocladiomycota</taxon>
        <taxon>Blastocladiomycetes</taxon>
        <taxon>Blastocladiales</taxon>
        <taxon>Blastocladiaceae</taxon>
        <taxon>Allomyces</taxon>
    </lineage>
</organism>
<evidence type="ECO:0000256" key="1">
    <source>
        <dbReference type="ARBA" id="ARBA00004604"/>
    </source>
</evidence>